<protein>
    <submittedName>
        <fullName evidence="3">Uncharacterized protein</fullName>
    </submittedName>
</protein>
<proteinExistence type="predicted"/>
<keyword evidence="2" id="KW-1133">Transmembrane helix</keyword>
<dbReference type="RefSeq" id="WP_098640893.1">
    <property type="nucleotide sequence ID" value="NZ_NVCO01000075.1"/>
</dbReference>
<accession>A0A9X7AK59</accession>
<feature type="transmembrane region" description="Helical" evidence="2">
    <location>
        <begin position="96"/>
        <end position="118"/>
    </location>
</feature>
<organism evidence="3 4">
    <name type="scientific">Bacillus thuringiensis</name>
    <dbReference type="NCBI Taxonomy" id="1428"/>
    <lineage>
        <taxon>Bacteria</taxon>
        <taxon>Bacillati</taxon>
        <taxon>Bacillota</taxon>
        <taxon>Bacilli</taxon>
        <taxon>Bacillales</taxon>
        <taxon>Bacillaceae</taxon>
        <taxon>Bacillus</taxon>
        <taxon>Bacillus cereus group</taxon>
    </lineage>
</organism>
<name>A0A9X7AK59_BACTU</name>
<gene>
    <name evidence="3" type="ORF">COK72_21680</name>
</gene>
<evidence type="ECO:0000256" key="1">
    <source>
        <dbReference type="SAM" id="MobiDB-lite"/>
    </source>
</evidence>
<keyword evidence="2" id="KW-0812">Transmembrane</keyword>
<evidence type="ECO:0000256" key="2">
    <source>
        <dbReference type="SAM" id="Phobius"/>
    </source>
</evidence>
<feature type="region of interest" description="Disordered" evidence="1">
    <location>
        <begin position="1"/>
        <end position="22"/>
    </location>
</feature>
<keyword evidence="2" id="KW-0472">Membrane</keyword>
<reference evidence="3 4" key="1">
    <citation type="submission" date="2017-09" db="EMBL/GenBank/DDBJ databases">
        <title>Large-scale bioinformatics analysis of Bacillus genomes uncovers conserved roles of natural products in bacterial physiology.</title>
        <authorList>
            <consortium name="Agbiome Team Llc"/>
            <person name="Bleich R.M."/>
            <person name="Grubbs K.J."/>
            <person name="Santa Maria K.C."/>
            <person name="Allen S.E."/>
            <person name="Farag S."/>
            <person name="Shank E.A."/>
            <person name="Bowers A."/>
        </authorList>
    </citation>
    <scope>NUCLEOTIDE SEQUENCE [LARGE SCALE GENOMIC DNA]</scope>
    <source>
        <strain evidence="3 4">AFS065400</strain>
    </source>
</reference>
<sequence>MSNENKTHVSDEIKPYEPDQIDSYSGFEDWLYPDNDKRRNRANQLMNQCADMLNNIANLKIETDKKLDHVSKSITDVYKTVNKVPDMEKISLSNSLWVVVIPKVAVTSIFITTSALAYKMGERMAVTYLLRSGRIGEAALTKLVGLPRWLKFGTGAASGVAGALVAVGIEVALDAIIGADTRSKLNNAIKDLAKPRIEFKYVELLSEYMSKGLESTMMEVERVKLKAKKHSYSPEKLETELKEAVELSIELYKELNSIPTVRDALNDLNKKDNLLNAWRDEDQKDPTVLTRIVEEIEVKYKNPNQL</sequence>
<dbReference type="Proteomes" id="UP000226106">
    <property type="component" value="Unassembled WGS sequence"/>
</dbReference>
<dbReference type="EMBL" id="NVCO01000075">
    <property type="protein sequence ID" value="PFT40653.1"/>
    <property type="molecule type" value="Genomic_DNA"/>
</dbReference>
<evidence type="ECO:0000313" key="3">
    <source>
        <dbReference type="EMBL" id="PFT40653.1"/>
    </source>
</evidence>
<dbReference type="AlphaFoldDB" id="A0A9X7AK59"/>
<feature type="compositionally biased region" description="Basic and acidic residues" evidence="1">
    <location>
        <begin position="1"/>
        <end position="17"/>
    </location>
</feature>
<evidence type="ECO:0000313" key="4">
    <source>
        <dbReference type="Proteomes" id="UP000226106"/>
    </source>
</evidence>
<comment type="caution">
    <text evidence="3">The sequence shown here is derived from an EMBL/GenBank/DDBJ whole genome shotgun (WGS) entry which is preliminary data.</text>
</comment>